<comment type="caution">
    <text evidence="11">The sequence shown here is derived from an EMBL/GenBank/DDBJ whole genome shotgun (WGS) entry which is preliminary data.</text>
</comment>
<feature type="region of interest" description="Disordered" evidence="9">
    <location>
        <begin position="565"/>
        <end position="584"/>
    </location>
</feature>
<evidence type="ECO:0000259" key="10">
    <source>
        <dbReference type="PROSITE" id="PS00434"/>
    </source>
</evidence>
<evidence type="ECO:0000256" key="7">
    <source>
        <dbReference type="ARBA" id="ARBA00062171"/>
    </source>
</evidence>
<feature type="region of interest" description="Disordered" evidence="9">
    <location>
        <begin position="505"/>
        <end position="550"/>
    </location>
</feature>
<evidence type="ECO:0000313" key="12">
    <source>
        <dbReference type="Proteomes" id="UP000565441"/>
    </source>
</evidence>
<feature type="compositionally biased region" description="Polar residues" evidence="9">
    <location>
        <begin position="291"/>
        <end position="302"/>
    </location>
</feature>
<dbReference type="PRINTS" id="PR00056">
    <property type="entry name" value="HSFDOMAIN"/>
</dbReference>
<sequence>MATGQVALARHRTPVPVQKSSRQVVPAFLQKLHEMVNDPNNHELIRWSEAGDSFYVLDHERFAREVLGRWFKHQNFASFVRQLNMYGFHKIPHLQQGVLRSDTDTEFWNFAHANFHRGQPDLLCLIQRKKQSAQPGDEVVMDLRETNSATPAQANSFSGQVVDIHSIVNGIAAIKRHQSTISAELNELKRSNQLLWQDAMDARTKHQKQQDTINRIVKFLAGVFGNRANPHKEDVVESNPSRAVVPRRKSRFLIEDGRTGKVTFDNEKGVPDNDSEMGDPPGPTQYPIIETPQSIASPTPSDRISPDPFLGAYPPPPHEASHIPQQPTQSPSLPTPTTDATPSSAQATPNPKATPFQPTDIIGRSVTPNRSPVNMEFDPRIQVVLNQLTPAQIQQLLSSLSHTLDPIPTTDPSSSSSSQLTQYTPSSDLFNQFINPSSPRHDTHVPDGGLLSFDDHHDPMNLQENNMGNVSKSWKATADIERDVNAMNTDLDTFIRGLGLDPQHLAAGSAGSSPSSPSLHLEPDDTHVDPQPPPSLVHPDTSSSSSGGDPIFDFDSFLNSFAGSGHPDTAFPTDGEPFSAANHGPIALDPHPALHPPAVAQPLLPHQHQQGAPPIPGVRGVSPATAKRKSDASELAAQLPLQAMPALTDTGTATATPTAASKPSKRRRNK</sequence>
<feature type="domain" description="HSF-type DNA-binding" evidence="10">
    <location>
        <begin position="67"/>
        <end position="91"/>
    </location>
</feature>
<feature type="compositionally biased region" description="Basic and acidic residues" evidence="9">
    <location>
        <begin position="257"/>
        <end position="271"/>
    </location>
</feature>
<dbReference type="PROSITE" id="PS00434">
    <property type="entry name" value="HSF_DOMAIN"/>
    <property type="match status" value="1"/>
</dbReference>
<evidence type="ECO:0000256" key="9">
    <source>
        <dbReference type="SAM" id="MobiDB-lite"/>
    </source>
</evidence>
<keyword evidence="5" id="KW-0804">Transcription</keyword>
<dbReference type="Gene3D" id="1.10.10.10">
    <property type="entry name" value="Winged helix-like DNA-binding domain superfamily/Winged helix DNA-binding domain"/>
    <property type="match status" value="1"/>
</dbReference>
<feature type="compositionally biased region" description="Low complexity" evidence="9">
    <location>
        <begin position="324"/>
        <end position="349"/>
    </location>
</feature>
<evidence type="ECO:0000313" key="11">
    <source>
        <dbReference type="EMBL" id="KAF5378338.1"/>
    </source>
</evidence>
<keyword evidence="12" id="KW-1185">Reference proteome</keyword>
<dbReference type="InterPro" id="IPR036390">
    <property type="entry name" value="WH_DNA-bd_sf"/>
</dbReference>
<dbReference type="OrthoDB" id="60033at2759"/>
<dbReference type="SUPFAM" id="SSF46785">
    <property type="entry name" value="Winged helix' DNA-binding domain"/>
    <property type="match status" value="1"/>
</dbReference>
<dbReference type="AlphaFoldDB" id="A0A8H5M2C0"/>
<evidence type="ECO:0000256" key="4">
    <source>
        <dbReference type="ARBA" id="ARBA00023125"/>
    </source>
</evidence>
<evidence type="ECO:0000256" key="5">
    <source>
        <dbReference type="ARBA" id="ARBA00023163"/>
    </source>
</evidence>
<evidence type="ECO:0000256" key="1">
    <source>
        <dbReference type="ARBA" id="ARBA00004123"/>
    </source>
</evidence>
<dbReference type="FunFam" id="1.10.10.10:FF:000027">
    <property type="entry name" value="Heat shock transcription factor 1"/>
    <property type="match status" value="1"/>
</dbReference>
<feature type="region of interest" description="Disordered" evidence="9">
    <location>
        <begin position="604"/>
        <end position="670"/>
    </location>
</feature>
<comment type="similarity">
    <text evidence="2 8">Belongs to the HSF family.</text>
</comment>
<proteinExistence type="inferred from homology"/>
<keyword evidence="3" id="KW-0805">Transcription regulation</keyword>
<dbReference type="PANTHER" id="PTHR10015">
    <property type="entry name" value="HEAT SHOCK TRANSCRIPTION FACTOR"/>
    <property type="match status" value="1"/>
</dbReference>
<name>A0A8H5M2C0_9AGAR</name>
<dbReference type="PANTHER" id="PTHR10015:SF427">
    <property type="entry name" value="HEAT SHOCK FACTOR PROTEIN"/>
    <property type="match status" value="1"/>
</dbReference>
<evidence type="ECO:0000256" key="2">
    <source>
        <dbReference type="ARBA" id="ARBA00006403"/>
    </source>
</evidence>
<dbReference type="SMART" id="SM00415">
    <property type="entry name" value="HSF"/>
    <property type="match status" value="1"/>
</dbReference>
<comment type="subunit">
    <text evidence="7">Homotrimer. Homotrimerization increases the affinity of HSF1 to DNA. Interacts with transcriptional coregulator SSA1 on chromatin.</text>
</comment>
<protein>
    <recommendedName>
        <fullName evidence="10">HSF-type DNA-binding domain-containing protein</fullName>
    </recommendedName>
</protein>
<dbReference type="Pfam" id="PF00447">
    <property type="entry name" value="HSF_DNA-bind"/>
    <property type="match status" value="1"/>
</dbReference>
<dbReference type="EMBL" id="JAACJP010000020">
    <property type="protein sequence ID" value="KAF5378338.1"/>
    <property type="molecule type" value="Genomic_DNA"/>
</dbReference>
<accession>A0A8H5M2C0</accession>
<comment type="subcellular location">
    <subcellularLocation>
        <location evidence="1">Nucleus</location>
    </subcellularLocation>
</comment>
<dbReference type="GO" id="GO:0005634">
    <property type="term" value="C:nucleus"/>
    <property type="evidence" value="ECO:0007669"/>
    <property type="project" value="UniProtKB-SubCell"/>
</dbReference>
<evidence type="ECO:0000256" key="6">
    <source>
        <dbReference type="ARBA" id="ARBA00023242"/>
    </source>
</evidence>
<feature type="region of interest" description="Disordered" evidence="9">
    <location>
        <begin position="404"/>
        <end position="423"/>
    </location>
</feature>
<gene>
    <name evidence="11" type="ORF">D9615_008707</name>
</gene>
<dbReference type="InterPro" id="IPR000232">
    <property type="entry name" value="HSF_DNA-bd"/>
</dbReference>
<evidence type="ECO:0000256" key="3">
    <source>
        <dbReference type="ARBA" id="ARBA00023015"/>
    </source>
</evidence>
<organism evidence="11 12">
    <name type="scientific">Tricholomella constricta</name>
    <dbReference type="NCBI Taxonomy" id="117010"/>
    <lineage>
        <taxon>Eukaryota</taxon>
        <taxon>Fungi</taxon>
        <taxon>Dikarya</taxon>
        <taxon>Basidiomycota</taxon>
        <taxon>Agaricomycotina</taxon>
        <taxon>Agaricomycetes</taxon>
        <taxon>Agaricomycetidae</taxon>
        <taxon>Agaricales</taxon>
        <taxon>Tricholomatineae</taxon>
        <taxon>Lyophyllaceae</taxon>
        <taxon>Tricholomella</taxon>
    </lineage>
</organism>
<keyword evidence="6" id="KW-0539">Nucleus</keyword>
<feature type="region of interest" description="Disordered" evidence="9">
    <location>
        <begin position="257"/>
        <end position="365"/>
    </location>
</feature>
<feature type="region of interest" description="Disordered" evidence="9">
    <location>
        <begin position="428"/>
        <end position="469"/>
    </location>
</feature>
<keyword evidence="4" id="KW-0238">DNA-binding</keyword>
<dbReference type="Proteomes" id="UP000565441">
    <property type="component" value="Unassembled WGS sequence"/>
</dbReference>
<feature type="compositionally biased region" description="Low complexity" evidence="9">
    <location>
        <begin position="506"/>
        <end position="518"/>
    </location>
</feature>
<feature type="compositionally biased region" description="Low complexity" evidence="9">
    <location>
        <begin position="635"/>
        <end position="660"/>
    </location>
</feature>
<dbReference type="GO" id="GO:0043565">
    <property type="term" value="F:sequence-specific DNA binding"/>
    <property type="evidence" value="ECO:0007669"/>
    <property type="project" value="InterPro"/>
</dbReference>
<reference evidence="11 12" key="1">
    <citation type="journal article" date="2020" name="ISME J.">
        <title>Uncovering the hidden diversity of litter-decomposition mechanisms in mushroom-forming fungi.</title>
        <authorList>
            <person name="Floudas D."/>
            <person name="Bentzer J."/>
            <person name="Ahren D."/>
            <person name="Johansson T."/>
            <person name="Persson P."/>
            <person name="Tunlid A."/>
        </authorList>
    </citation>
    <scope>NUCLEOTIDE SEQUENCE [LARGE SCALE GENOMIC DNA]</scope>
    <source>
        <strain evidence="11 12">CBS 661.87</strain>
    </source>
</reference>
<dbReference type="InterPro" id="IPR036388">
    <property type="entry name" value="WH-like_DNA-bd_sf"/>
</dbReference>
<feature type="compositionally biased region" description="Polar residues" evidence="9">
    <location>
        <begin position="428"/>
        <end position="438"/>
    </location>
</feature>
<evidence type="ECO:0000256" key="8">
    <source>
        <dbReference type="RuleBase" id="RU004020"/>
    </source>
</evidence>
<dbReference type="GO" id="GO:0003700">
    <property type="term" value="F:DNA-binding transcription factor activity"/>
    <property type="evidence" value="ECO:0007669"/>
    <property type="project" value="InterPro"/>
</dbReference>